<evidence type="ECO:0000313" key="2">
    <source>
        <dbReference type="EMBL" id="KKM74996.1"/>
    </source>
</evidence>
<feature type="compositionally biased region" description="Basic residues" evidence="1">
    <location>
        <begin position="34"/>
        <end position="43"/>
    </location>
</feature>
<sequence>MPVHKKVAKAIKKVGKKALKRVGVRLSKVLPRTKGQRRKKHLGPPRVGMRSVKGRKGKIITIKRPRPRST</sequence>
<dbReference type="AlphaFoldDB" id="A0A0F9KJQ8"/>
<evidence type="ECO:0000256" key="1">
    <source>
        <dbReference type="SAM" id="MobiDB-lite"/>
    </source>
</evidence>
<gene>
    <name evidence="2" type="ORF">LCGC14_1394710</name>
</gene>
<dbReference type="EMBL" id="LAZR01009050">
    <property type="protein sequence ID" value="KKM74996.1"/>
    <property type="molecule type" value="Genomic_DNA"/>
</dbReference>
<comment type="caution">
    <text evidence="2">The sequence shown here is derived from an EMBL/GenBank/DDBJ whole genome shotgun (WGS) entry which is preliminary data.</text>
</comment>
<feature type="region of interest" description="Disordered" evidence="1">
    <location>
        <begin position="33"/>
        <end position="57"/>
    </location>
</feature>
<organism evidence="2">
    <name type="scientific">marine sediment metagenome</name>
    <dbReference type="NCBI Taxonomy" id="412755"/>
    <lineage>
        <taxon>unclassified sequences</taxon>
        <taxon>metagenomes</taxon>
        <taxon>ecological metagenomes</taxon>
    </lineage>
</organism>
<protein>
    <submittedName>
        <fullName evidence="2">Uncharacterized protein</fullName>
    </submittedName>
</protein>
<name>A0A0F9KJQ8_9ZZZZ</name>
<proteinExistence type="predicted"/>
<accession>A0A0F9KJQ8</accession>
<reference evidence="2" key="1">
    <citation type="journal article" date="2015" name="Nature">
        <title>Complex archaea that bridge the gap between prokaryotes and eukaryotes.</title>
        <authorList>
            <person name="Spang A."/>
            <person name="Saw J.H."/>
            <person name="Jorgensen S.L."/>
            <person name="Zaremba-Niedzwiedzka K."/>
            <person name="Martijn J."/>
            <person name="Lind A.E."/>
            <person name="van Eijk R."/>
            <person name="Schleper C."/>
            <person name="Guy L."/>
            <person name="Ettema T.J."/>
        </authorList>
    </citation>
    <scope>NUCLEOTIDE SEQUENCE</scope>
</reference>